<dbReference type="Gene3D" id="3.10.100.10">
    <property type="entry name" value="Mannose-Binding Protein A, subunit A"/>
    <property type="match status" value="1"/>
</dbReference>
<feature type="signal peptide" evidence="11">
    <location>
        <begin position="1"/>
        <end position="19"/>
    </location>
</feature>
<comment type="subcellular location">
    <subcellularLocation>
        <location evidence="1">Membrane</location>
        <topology evidence="1">Single-pass membrane protein</topology>
    </subcellularLocation>
</comment>
<gene>
    <name evidence="14" type="primary">LOC121402926</name>
</gene>
<feature type="transmembrane region" description="Helical" evidence="10">
    <location>
        <begin position="214"/>
        <end position="234"/>
    </location>
</feature>
<dbReference type="InterPro" id="IPR016186">
    <property type="entry name" value="C-type_lectin-like/link_sf"/>
</dbReference>
<evidence type="ECO:0000256" key="6">
    <source>
        <dbReference type="ARBA" id="ARBA00023157"/>
    </source>
</evidence>
<evidence type="ECO:0000256" key="11">
    <source>
        <dbReference type="SAM" id="SignalP"/>
    </source>
</evidence>
<evidence type="ECO:0000256" key="7">
    <source>
        <dbReference type="ARBA" id="ARBA00023170"/>
    </source>
</evidence>
<dbReference type="RefSeq" id="XP_041445770.1">
    <property type="nucleotide sequence ID" value="XM_041589836.1"/>
</dbReference>
<evidence type="ECO:0000256" key="4">
    <source>
        <dbReference type="ARBA" id="ARBA00022989"/>
    </source>
</evidence>
<dbReference type="InterPro" id="IPR000538">
    <property type="entry name" value="Link_dom"/>
</dbReference>
<evidence type="ECO:0000256" key="5">
    <source>
        <dbReference type="ARBA" id="ARBA00023136"/>
    </source>
</evidence>
<comment type="caution">
    <text evidence="9">Lacks conserved residue(s) required for the propagation of feature annotation.</text>
</comment>
<dbReference type="Proteomes" id="UP000186698">
    <property type="component" value="Chromosome 4L"/>
</dbReference>
<keyword evidence="5 10" id="KW-0472">Membrane</keyword>
<dbReference type="SUPFAM" id="SSF56436">
    <property type="entry name" value="C-type lectin-like"/>
    <property type="match status" value="2"/>
</dbReference>
<evidence type="ECO:0000256" key="8">
    <source>
        <dbReference type="ARBA" id="ARBA00023180"/>
    </source>
</evidence>
<dbReference type="GO" id="GO:0004888">
    <property type="term" value="F:transmembrane signaling receptor activity"/>
    <property type="evidence" value="ECO:0007669"/>
    <property type="project" value="TreeGrafter"/>
</dbReference>
<dbReference type="SMART" id="SM00445">
    <property type="entry name" value="LINK"/>
    <property type="match status" value="1"/>
</dbReference>
<dbReference type="PROSITE" id="PS50963">
    <property type="entry name" value="LINK_2"/>
    <property type="match status" value="1"/>
</dbReference>
<evidence type="ECO:0000256" key="3">
    <source>
        <dbReference type="ARBA" id="ARBA00022729"/>
    </source>
</evidence>
<dbReference type="InterPro" id="IPR043210">
    <property type="entry name" value="CD44_antigen-like"/>
</dbReference>
<name>A0A8J1MXP6_XENLA</name>
<dbReference type="InterPro" id="IPR016187">
    <property type="entry name" value="CTDL_fold"/>
</dbReference>
<evidence type="ECO:0000256" key="2">
    <source>
        <dbReference type="ARBA" id="ARBA00022692"/>
    </source>
</evidence>
<feature type="chain" id="PRO_5035304050" evidence="11">
    <location>
        <begin position="20"/>
        <end position="323"/>
    </location>
</feature>
<keyword evidence="4 10" id="KW-1133">Transmembrane helix</keyword>
<dbReference type="PANTHER" id="PTHR10225:SF5">
    <property type="entry name" value="C-TYPE LECTIN DOMAIN-CONTAINING PROTEIN"/>
    <property type="match status" value="1"/>
</dbReference>
<protein>
    <submittedName>
        <fullName evidence="14">Uncharacterized protein LOC121402926</fullName>
    </submittedName>
</protein>
<evidence type="ECO:0000256" key="10">
    <source>
        <dbReference type="SAM" id="Phobius"/>
    </source>
</evidence>
<keyword evidence="8" id="KW-0325">Glycoprotein</keyword>
<evidence type="ECO:0000256" key="9">
    <source>
        <dbReference type="PROSITE-ProRule" id="PRU00323"/>
    </source>
</evidence>
<dbReference type="GeneID" id="121402926"/>
<accession>A0A8J1MXP6</accession>
<evidence type="ECO:0000259" key="12">
    <source>
        <dbReference type="PROSITE" id="PS50963"/>
    </source>
</evidence>
<dbReference type="Pfam" id="PF00193">
    <property type="entry name" value="Xlink"/>
    <property type="match status" value="1"/>
</dbReference>
<feature type="disulfide bond" evidence="9">
    <location>
        <begin position="71"/>
        <end position="92"/>
    </location>
</feature>
<evidence type="ECO:0000256" key="1">
    <source>
        <dbReference type="ARBA" id="ARBA00004167"/>
    </source>
</evidence>
<keyword evidence="6 9" id="KW-1015">Disulfide bond</keyword>
<proteinExistence type="predicted"/>
<reference evidence="14" key="1">
    <citation type="submission" date="2025-08" db="UniProtKB">
        <authorList>
            <consortium name="RefSeq"/>
        </authorList>
    </citation>
    <scope>IDENTIFICATION</scope>
    <source>
        <strain evidence="14">J_2021</strain>
        <tissue evidence="14">Erythrocytes</tissue>
    </source>
</reference>
<keyword evidence="13" id="KW-1185">Reference proteome</keyword>
<dbReference type="GO" id="GO:0007155">
    <property type="term" value="P:cell adhesion"/>
    <property type="evidence" value="ECO:0007669"/>
    <property type="project" value="InterPro"/>
</dbReference>
<dbReference type="PANTHER" id="PTHR10225">
    <property type="entry name" value="HYALURONAN RECEPTOR"/>
    <property type="match status" value="1"/>
</dbReference>
<evidence type="ECO:0000313" key="14">
    <source>
        <dbReference type="RefSeq" id="XP_041445770.1"/>
    </source>
</evidence>
<keyword evidence="3 11" id="KW-0732">Signal</keyword>
<dbReference type="GO" id="GO:0005540">
    <property type="term" value="F:hyaluronic acid binding"/>
    <property type="evidence" value="ECO:0007669"/>
    <property type="project" value="InterPro"/>
</dbReference>
<organism evidence="13 14">
    <name type="scientific">Xenopus laevis</name>
    <name type="common">African clawed frog</name>
    <dbReference type="NCBI Taxonomy" id="8355"/>
    <lineage>
        <taxon>Eukaryota</taxon>
        <taxon>Metazoa</taxon>
        <taxon>Chordata</taxon>
        <taxon>Craniata</taxon>
        <taxon>Vertebrata</taxon>
        <taxon>Euteleostomi</taxon>
        <taxon>Amphibia</taxon>
        <taxon>Batrachia</taxon>
        <taxon>Anura</taxon>
        <taxon>Pipoidea</taxon>
        <taxon>Pipidae</taxon>
        <taxon>Xenopodinae</taxon>
        <taxon>Xenopus</taxon>
        <taxon>Xenopus</taxon>
    </lineage>
</organism>
<dbReference type="OrthoDB" id="8952307at2759"/>
<dbReference type="GO" id="GO:0005886">
    <property type="term" value="C:plasma membrane"/>
    <property type="evidence" value="ECO:0007669"/>
    <property type="project" value="TreeGrafter"/>
</dbReference>
<sequence>MLGLIAPLIFLLVLPTVLSKKPNQVVNGVFMLTDERLSYESAEQTCRVAQNAALATMEQVTNAYRDGYEFCKWGWVKERRILMPRLSPFEKCGDFNMGILMKRCPNFDSKTALCISTNGASDWIFEASIVYQPSYENANLACQEQGGKIATEEDIKLTSNRTVEPNNPAWYDFGVGFINTDGTFDPCDSASAFCYDKDRVDVVLQDNAETLKRLIIICILGSIFVILLIAALLMKGNQFICCLEKLPVVTRDDVGCIKYPETQWNLAPSYKVIGGTVTTTNANKLLKGTERRQSYFLPQMSQGSSPFYTNVAYDQSTDNDKYL</sequence>
<keyword evidence="7" id="KW-0675">Receptor</keyword>
<keyword evidence="2 10" id="KW-0812">Transmembrane</keyword>
<feature type="domain" description="Link" evidence="12">
    <location>
        <begin position="24"/>
        <end position="116"/>
    </location>
</feature>
<evidence type="ECO:0000313" key="13">
    <source>
        <dbReference type="Proteomes" id="UP000186698"/>
    </source>
</evidence>
<dbReference type="AlphaFoldDB" id="A0A8J1MXP6"/>
<dbReference type="KEGG" id="xla:121402926"/>